<keyword evidence="2" id="KW-0645">Protease</keyword>
<sequence>MKVVLVFVAVGLVLGLAQSFDFHEKELETEEGLWGLYERWTRHHSVSRSLDEKQRRFNVFKANARHVHEANKLDKPYKLALNKFADMSNYEFRSFYAGSKVSHHRMFRGERVGNSDFMYENVKDLPPSVDWRARGAVTSVKDQGQCGSCWAFAAVVGVEGINFIRTNKLVSLSEQELVDCDTEENQGCNGGMMDGAFDFIKKKGGILTEDQYPYQAIDRACDLSKVNTPAVSIDGHENVPANDENALMKAVANQPVSVAIDASGIDFQLYSKGVFNGVCKNDLDHGVAIVGYGAEPAGSSYWIVKNSWGSEWGEDGYLRMQRGVPAKEGICGIAMEASYPIKTSSTNPNVHAFAHTDEL</sequence>
<accession>A0AAF0X365</accession>
<feature type="chain" id="PRO_5042011295" evidence="7">
    <location>
        <begin position="20"/>
        <end position="359"/>
    </location>
</feature>
<dbReference type="SMART" id="SM00645">
    <property type="entry name" value="Pept_C1"/>
    <property type="match status" value="1"/>
</dbReference>
<evidence type="ECO:0000256" key="3">
    <source>
        <dbReference type="ARBA" id="ARBA00022729"/>
    </source>
</evidence>
<dbReference type="SUPFAM" id="SSF54001">
    <property type="entry name" value="Cysteine proteinases"/>
    <property type="match status" value="1"/>
</dbReference>
<dbReference type="InterPro" id="IPR000169">
    <property type="entry name" value="Pept_cys_AS"/>
</dbReference>
<reference evidence="10" key="1">
    <citation type="journal article" date="2016" name="Nat. Genet.">
        <title>A high-quality carrot genome assembly provides new insights into carotenoid accumulation and asterid genome evolution.</title>
        <authorList>
            <person name="Iorizzo M."/>
            <person name="Ellison S."/>
            <person name="Senalik D."/>
            <person name="Zeng P."/>
            <person name="Satapoomin P."/>
            <person name="Huang J."/>
            <person name="Bowman M."/>
            <person name="Iovene M."/>
            <person name="Sanseverino W."/>
            <person name="Cavagnaro P."/>
            <person name="Yildiz M."/>
            <person name="Macko-Podgorni A."/>
            <person name="Moranska E."/>
            <person name="Grzebelus E."/>
            <person name="Grzebelus D."/>
            <person name="Ashrafi H."/>
            <person name="Zheng Z."/>
            <person name="Cheng S."/>
            <person name="Spooner D."/>
            <person name="Van Deynze A."/>
            <person name="Simon P."/>
        </authorList>
    </citation>
    <scope>NUCLEOTIDE SEQUENCE</scope>
    <source>
        <tissue evidence="10">Leaf</tissue>
    </source>
</reference>
<organism evidence="10 11">
    <name type="scientific">Daucus carota subsp. sativus</name>
    <name type="common">Carrot</name>
    <dbReference type="NCBI Taxonomy" id="79200"/>
    <lineage>
        <taxon>Eukaryota</taxon>
        <taxon>Viridiplantae</taxon>
        <taxon>Streptophyta</taxon>
        <taxon>Embryophyta</taxon>
        <taxon>Tracheophyta</taxon>
        <taxon>Spermatophyta</taxon>
        <taxon>Magnoliopsida</taxon>
        <taxon>eudicotyledons</taxon>
        <taxon>Gunneridae</taxon>
        <taxon>Pentapetalae</taxon>
        <taxon>asterids</taxon>
        <taxon>campanulids</taxon>
        <taxon>Apiales</taxon>
        <taxon>Apiaceae</taxon>
        <taxon>Apioideae</taxon>
        <taxon>Scandiceae</taxon>
        <taxon>Daucinae</taxon>
        <taxon>Daucus</taxon>
        <taxon>Daucus sect. Daucus</taxon>
    </lineage>
</organism>
<gene>
    <name evidence="10" type="ORF">DCAR_0518787</name>
</gene>
<dbReference type="InterPro" id="IPR000668">
    <property type="entry name" value="Peptidase_C1A_C"/>
</dbReference>
<comment type="similarity">
    <text evidence="1">Belongs to the peptidase C1 family.</text>
</comment>
<keyword evidence="5" id="KW-0788">Thiol protease</keyword>
<name>A0AAF0X365_DAUCS</name>
<dbReference type="Pfam" id="PF00112">
    <property type="entry name" value="Peptidase_C1"/>
    <property type="match status" value="1"/>
</dbReference>
<dbReference type="KEGG" id="dcr:108221075"/>
<dbReference type="PROSITE" id="PS00639">
    <property type="entry name" value="THIOL_PROTEASE_HIS"/>
    <property type="match status" value="1"/>
</dbReference>
<dbReference type="EMBL" id="CP093347">
    <property type="protein sequence ID" value="WOG99438.1"/>
    <property type="molecule type" value="Genomic_DNA"/>
</dbReference>
<dbReference type="SMART" id="SM00848">
    <property type="entry name" value="Inhibitor_I29"/>
    <property type="match status" value="1"/>
</dbReference>
<dbReference type="FunFam" id="3.90.70.10:FF:000023">
    <property type="entry name" value="Senescence-specific cysteine protease SAG39"/>
    <property type="match status" value="1"/>
</dbReference>
<dbReference type="CDD" id="cd02248">
    <property type="entry name" value="Peptidase_C1A"/>
    <property type="match status" value="1"/>
</dbReference>
<evidence type="ECO:0000313" key="11">
    <source>
        <dbReference type="Proteomes" id="UP000077755"/>
    </source>
</evidence>
<evidence type="ECO:0000259" key="9">
    <source>
        <dbReference type="SMART" id="SM00848"/>
    </source>
</evidence>
<dbReference type="InterPro" id="IPR039417">
    <property type="entry name" value="Peptidase_C1A_papain-like"/>
</dbReference>
<evidence type="ECO:0000256" key="4">
    <source>
        <dbReference type="ARBA" id="ARBA00022801"/>
    </source>
</evidence>
<dbReference type="AlphaFoldDB" id="A0AAF0X365"/>
<keyword evidence="6" id="KW-1015">Disulfide bond</keyword>
<feature type="domain" description="Cathepsin propeptide inhibitor" evidence="9">
    <location>
        <begin position="37"/>
        <end position="92"/>
    </location>
</feature>
<dbReference type="InterPro" id="IPR013201">
    <property type="entry name" value="Prot_inhib_I29"/>
</dbReference>
<feature type="signal peptide" evidence="7">
    <location>
        <begin position="1"/>
        <end position="19"/>
    </location>
</feature>
<dbReference type="PRINTS" id="PR00705">
    <property type="entry name" value="PAPAIN"/>
</dbReference>
<dbReference type="GO" id="GO:0008234">
    <property type="term" value="F:cysteine-type peptidase activity"/>
    <property type="evidence" value="ECO:0007669"/>
    <property type="project" value="UniProtKB-KW"/>
</dbReference>
<dbReference type="Gene3D" id="3.90.70.10">
    <property type="entry name" value="Cysteine proteinases"/>
    <property type="match status" value="1"/>
</dbReference>
<dbReference type="PROSITE" id="PS00640">
    <property type="entry name" value="THIOL_PROTEASE_ASN"/>
    <property type="match status" value="1"/>
</dbReference>
<protein>
    <submittedName>
        <fullName evidence="10">Uncharacterized protein</fullName>
    </submittedName>
</protein>
<evidence type="ECO:0000259" key="8">
    <source>
        <dbReference type="SMART" id="SM00645"/>
    </source>
</evidence>
<dbReference type="PANTHER" id="PTHR12411">
    <property type="entry name" value="CYSTEINE PROTEASE FAMILY C1-RELATED"/>
    <property type="match status" value="1"/>
</dbReference>
<reference evidence="10" key="2">
    <citation type="submission" date="2022-03" db="EMBL/GenBank/DDBJ databases">
        <title>Draft title - Genomic analysis of global carrot germplasm unveils the trajectory of domestication and the origin of high carotenoid orange carrot.</title>
        <authorList>
            <person name="Iorizzo M."/>
            <person name="Ellison S."/>
            <person name="Senalik D."/>
            <person name="Macko-Podgorni A."/>
            <person name="Grzebelus D."/>
            <person name="Bostan H."/>
            <person name="Rolling W."/>
            <person name="Curaba J."/>
            <person name="Simon P."/>
        </authorList>
    </citation>
    <scope>NUCLEOTIDE SEQUENCE</scope>
    <source>
        <tissue evidence="10">Leaf</tissue>
    </source>
</reference>
<keyword evidence="3 7" id="KW-0732">Signal</keyword>
<feature type="domain" description="Peptidase C1A papain C-terminal" evidence="8">
    <location>
        <begin position="125"/>
        <end position="341"/>
    </location>
</feature>
<evidence type="ECO:0000256" key="5">
    <source>
        <dbReference type="ARBA" id="ARBA00022807"/>
    </source>
</evidence>
<proteinExistence type="inferred from homology"/>
<dbReference type="Pfam" id="PF08246">
    <property type="entry name" value="Inhibitor_I29"/>
    <property type="match status" value="1"/>
</dbReference>
<dbReference type="InterPro" id="IPR013128">
    <property type="entry name" value="Peptidase_C1A"/>
</dbReference>
<dbReference type="InterPro" id="IPR025660">
    <property type="entry name" value="Pept_his_AS"/>
</dbReference>
<keyword evidence="4" id="KW-0378">Hydrolase</keyword>
<dbReference type="PROSITE" id="PS00139">
    <property type="entry name" value="THIOL_PROTEASE_CYS"/>
    <property type="match status" value="1"/>
</dbReference>
<dbReference type="GO" id="GO:0006508">
    <property type="term" value="P:proteolysis"/>
    <property type="evidence" value="ECO:0007669"/>
    <property type="project" value="UniProtKB-KW"/>
</dbReference>
<dbReference type="InterPro" id="IPR025661">
    <property type="entry name" value="Pept_asp_AS"/>
</dbReference>
<evidence type="ECO:0000256" key="6">
    <source>
        <dbReference type="ARBA" id="ARBA00023157"/>
    </source>
</evidence>
<evidence type="ECO:0000256" key="2">
    <source>
        <dbReference type="ARBA" id="ARBA00022670"/>
    </source>
</evidence>
<dbReference type="InterPro" id="IPR038765">
    <property type="entry name" value="Papain-like_cys_pep_sf"/>
</dbReference>
<evidence type="ECO:0000256" key="7">
    <source>
        <dbReference type="SAM" id="SignalP"/>
    </source>
</evidence>
<evidence type="ECO:0000313" key="10">
    <source>
        <dbReference type="EMBL" id="WOG99438.1"/>
    </source>
</evidence>
<evidence type="ECO:0000256" key="1">
    <source>
        <dbReference type="ARBA" id="ARBA00008455"/>
    </source>
</evidence>
<dbReference type="Proteomes" id="UP000077755">
    <property type="component" value="Chromosome 5"/>
</dbReference>
<keyword evidence="11" id="KW-1185">Reference proteome</keyword>